<feature type="binding site" evidence="9">
    <location>
        <position position="13"/>
    </location>
    <ligand>
        <name>substrate</name>
    </ligand>
</feature>
<evidence type="ECO:0000313" key="11">
    <source>
        <dbReference type="EMBL" id="GIJ69306.1"/>
    </source>
</evidence>
<keyword evidence="7 9" id="KW-0173">Coenzyme A biosynthesis</keyword>
<dbReference type="Proteomes" id="UP000635606">
    <property type="component" value="Unassembled WGS sequence"/>
</dbReference>
<feature type="binding site" evidence="9">
    <location>
        <position position="77"/>
    </location>
    <ligand>
        <name>substrate</name>
    </ligand>
</feature>
<comment type="cofactor">
    <cofactor evidence="9">
        <name>Mg(2+)</name>
        <dbReference type="ChEBI" id="CHEBI:18420"/>
    </cofactor>
</comment>
<keyword evidence="12" id="KW-1185">Reference proteome</keyword>
<feature type="site" description="Transition state stabilizer" evidence="9">
    <location>
        <position position="21"/>
    </location>
</feature>
<keyword evidence="6 9" id="KW-0460">Magnesium</keyword>
<dbReference type="GO" id="GO:0005737">
    <property type="term" value="C:cytoplasm"/>
    <property type="evidence" value="ECO:0007669"/>
    <property type="project" value="UniProtKB-SubCell"/>
</dbReference>
<dbReference type="NCBIfam" id="TIGR00125">
    <property type="entry name" value="cyt_tran_rel"/>
    <property type="match status" value="1"/>
</dbReference>
<dbReference type="InterPro" id="IPR001980">
    <property type="entry name" value="PPAT"/>
</dbReference>
<dbReference type="InterPro" id="IPR004821">
    <property type="entry name" value="Cyt_trans-like"/>
</dbReference>
<dbReference type="Pfam" id="PF01467">
    <property type="entry name" value="CTP_transf_like"/>
    <property type="match status" value="1"/>
</dbReference>
<dbReference type="CDD" id="cd02163">
    <property type="entry name" value="PPAT"/>
    <property type="match status" value="1"/>
</dbReference>
<evidence type="ECO:0000256" key="3">
    <source>
        <dbReference type="ARBA" id="ARBA00022695"/>
    </source>
</evidence>
<evidence type="ECO:0000256" key="2">
    <source>
        <dbReference type="ARBA" id="ARBA00022679"/>
    </source>
</evidence>
<dbReference type="PRINTS" id="PR01020">
    <property type="entry name" value="LPSBIOSNTHSS"/>
</dbReference>
<evidence type="ECO:0000256" key="4">
    <source>
        <dbReference type="ARBA" id="ARBA00022741"/>
    </source>
</evidence>
<keyword evidence="5 9" id="KW-0067">ATP-binding</keyword>
<comment type="pathway">
    <text evidence="9">Cofactor biosynthesis; coenzyme A biosynthesis; CoA from (R)-pantothenate: step 4/5.</text>
</comment>
<feature type="binding site" evidence="9">
    <location>
        <position position="21"/>
    </location>
    <ligand>
        <name>ATP</name>
        <dbReference type="ChEBI" id="CHEBI:30616"/>
    </ligand>
</feature>
<dbReference type="AlphaFoldDB" id="A0A8J3ZXR0"/>
<gene>
    <name evidence="9 11" type="primary">coaD</name>
    <name evidence="11" type="ORF">Voc01_042230</name>
</gene>
<keyword evidence="1 9" id="KW-0963">Cytoplasm</keyword>
<dbReference type="RefSeq" id="WP_203929230.1">
    <property type="nucleotide sequence ID" value="NZ_BOPH01000060.1"/>
</dbReference>
<dbReference type="GO" id="GO:0004595">
    <property type="term" value="F:pantetheine-phosphate adenylyltransferase activity"/>
    <property type="evidence" value="ECO:0007669"/>
    <property type="project" value="UniProtKB-UniRule"/>
</dbReference>
<evidence type="ECO:0000256" key="9">
    <source>
        <dbReference type="HAMAP-Rule" id="MF_00151"/>
    </source>
</evidence>
<dbReference type="NCBIfam" id="TIGR01510">
    <property type="entry name" value="coaD_prev_kdtB"/>
    <property type="match status" value="1"/>
</dbReference>
<dbReference type="UniPathway" id="UPA00241">
    <property type="reaction ID" value="UER00355"/>
</dbReference>
<evidence type="ECO:0000259" key="10">
    <source>
        <dbReference type="Pfam" id="PF01467"/>
    </source>
</evidence>
<evidence type="ECO:0000256" key="5">
    <source>
        <dbReference type="ARBA" id="ARBA00022840"/>
    </source>
</evidence>
<reference evidence="11" key="1">
    <citation type="submission" date="2021-01" db="EMBL/GenBank/DDBJ databases">
        <title>Whole genome shotgun sequence of Virgisporangium ochraceum NBRC 16418.</title>
        <authorList>
            <person name="Komaki H."/>
            <person name="Tamura T."/>
        </authorList>
    </citation>
    <scope>NUCLEOTIDE SEQUENCE</scope>
    <source>
        <strain evidence="11">NBRC 16418</strain>
    </source>
</reference>
<proteinExistence type="inferred from homology"/>
<dbReference type="InterPro" id="IPR014729">
    <property type="entry name" value="Rossmann-like_a/b/a_fold"/>
</dbReference>
<feature type="binding site" evidence="9">
    <location>
        <position position="102"/>
    </location>
    <ligand>
        <name>ATP</name>
        <dbReference type="ChEBI" id="CHEBI:30616"/>
    </ligand>
</feature>
<keyword evidence="4 9" id="KW-0547">Nucleotide-binding</keyword>
<feature type="binding site" evidence="9">
    <location>
        <begin position="13"/>
        <end position="14"/>
    </location>
    <ligand>
        <name>ATP</name>
        <dbReference type="ChEBI" id="CHEBI:30616"/>
    </ligand>
</feature>
<accession>A0A8J3ZXR0</accession>
<evidence type="ECO:0000256" key="1">
    <source>
        <dbReference type="ARBA" id="ARBA00022490"/>
    </source>
</evidence>
<sequence length="165" mass="18164">MSDQPRRAACPGSFDPVTNGHLDVIGRASALYDEVVVAVLVNESKVGLFTIDERIEMLAEVTASYPNVTVRKFRGLLVDFCRANDIPVVIKGLRVASDFDYELQMAQMNLGLARVETLFMPTNPQFSFVSSSLIKDVAKWGGDVTPHVPDAVAARLRERLAKPQD</sequence>
<dbReference type="GO" id="GO:0005524">
    <property type="term" value="F:ATP binding"/>
    <property type="evidence" value="ECO:0007669"/>
    <property type="project" value="UniProtKB-KW"/>
</dbReference>
<evidence type="ECO:0000256" key="8">
    <source>
        <dbReference type="ARBA" id="ARBA00029346"/>
    </source>
</evidence>
<comment type="similarity">
    <text evidence="9">Belongs to the bacterial CoaD family.</text>
</comment>
<organism evidence="11 12">
    <name type="scientific">Virgisporangium ochraceum</name>
    <dbReference type="NCBI Taxonomy" id="65505"/>
    <lineage>
        <taxon>Bacteria</taxon>
        <taxon>Bacillati</taxon>
        <taxon>Actinomycetota</taxon>
        <taxon>Actinomycetes</taxon>
        <taxon>Micromonosporales</taxon>
        <taxon>Micromonosporaceae</taxon>
        <taxon>Virgisporangium</taxon>
    </lineage>
</organism>
<comment type="caution">
    <text evidence="11">The sequence shown here is derived from an EMBL/GenBank/DDBJ whole genome shotgun (WGS) entry which is preliminary data.</text>
</comment>
<dbReference type="Gene3D" id="3.40.50.620">
    <property type="entry name" value="HUPs"/>
    <property type="match status" value="1"/>
</dbReference>
<comment type="catalytic activity">
    <reaction evidence="8 9">
        <text>(R)-4'-phosphopantetheine + ATP + H(+) = 3'-dephospho-CoA + diphosphate</text>
        <dbReference type="Rhea" id="RHEA:19801"/>
        <dbReference type="ChEBI" id="CHEBI:15378"/>
        <dbReference type="ChEBI" id="CHEBI:30616"/>
        <dbReference type="ChEBI" id="CHEBI:33019"/>
        <dbReference type="ChEBI" id="CHEBI:57328"/>
        <dbReference type="ChEBI" id="CHEBI:61723"/>
        <dbReference type="EC" id="2.7.7.3"/>
    </reaction>
</comment>
<dbReference type="GO" id="GO:0015937">
    <property type="term" value="P:coenzyme A biosynthetic process"/>
    <property type="evidence" value="ECO:0007669"/>
    <property type="project" value="UniProtKB-UniRule"/>
</dbReference>
<dbReference type="HAMAP" id="MF_00151">
    <property type="entry name" value="PPAT_bact"/>
    <property type="match status" value="1"/>
</dbReference>
<keyword evidence="2 9" id="KW-0808">Transferase</keyword>
<dbReference type="EC" id="2.7.7.3" evidence="9"/>
<comment type="subunit">
    <text evidence="9">Homohexamer.</text>
</comment>
<comment type="function">
    <text evidence="9">Reversibly transfers an adenylyl group from ATP to 4'-phosphopantetheine, yielding dephospho-CoA (dPCoA) and pyrophosphate.</text>
</comment>
<evidence type="ECO:0000313" key="12">
    <source>
        <dbReference type="Proteomes" id="UP000635606"/>
    </source>
</evidence>
<dbReference type="EMBL" id="BOPH01000060">
    <property type="protein sequence ID" value="GIJ69306.1"/>
    <property type="molecule type" value="Genomic_DNA"/>
</dbReference>
<feature type="domain" description="Cytidyltransferase-like" evidence="10">
    <location>
        <begin position="10"/>
        <end position="136"/>
    </location>
</feature>
<feature type="binding site" evidence="9">
    <location>
        <position position="91"/>
    </location>
    <ligand>
        <name>substrate</name>
    </ligand>
</feature>
<keyword evidence="3 9" id="KW-0548">Nucleotidyltransferase</keyword>
<protein>
    <recommendedName>
        <fullName evidence="9">Phosphopantetheine adenylyltransferase</fullName>
        <ecNumber evidence="9">2.7.7.3</ecNumber>
    </recommendedName>
    <alternativeName>
        <fullName evidence="9">Dephospho-CoA pyrophosphorylase</fullName>
    </alternativeName>
    <alternativeName>
        <fullName evidence="9">Pantetheine-phosphate adenylyltransferase</fullName>
        <shortName evidence="9">PPAT</shortName>
    </alternativeName>
</protein>
<name>A0A8J3ZXR0_9ACTN</name>
<evidence type="ECO:0000256" key="7">
    <source>
        <dbReference type="ARBA" id="ARBA00022993"/>
    </source>
</evidence>
<feature type="binding site" evidence="9">
    <location>
        <begin position="92"/>
        <end position="94"/>
    </location>
    <ligand>
        <name>ATP</name>
        <dbReference type="ChEBI" id="CHEBI:30616"/>
    </ligand>
</feature>
<comment type="subcellular location">
    <subcellularLocation>
        <location evidence="9">Cytoplasm</location>
    </subcellularLocation>
</comment>
<dbReference type="PANTHER" id="PTHR21342:SF1">
    <property type="entry name" value="PHOSPHOPANTETHEINE ADENYLYLTRANSFERASE"/>
    <property type="match status" value="1"/>
</dbReference>
<evidence type="ECO:0000256" key="6">
    <source>
        <dbReference type="ARBA" id="ARBA00022842"/>
    </source>
</evidence>
<feature type="binding site" evidence="9">
    <location>
        <position position="45"/>
    </location>
    <ligand>
        <name>substrate</name>
    </ligand>
</feature>
<dbReference type="SUPFAM" id="SSF52374">
    <property type="entry name" value="Nucleotidylyl transferase"/>
    <property type="match status" value="1"/>
</dbReference>
<feature type="binding site" evidence="9">
    <location>
        <begin position="126"/>
        <end position="132"/>
    </location>
    <ligand>
        <name>ATP</name>
        <dbReference type="ChEBI" id="CHEBI:30616"/>
    </ligand>
</feature>
<dbReference type="PANTHER" id="PTHR21342">
    <property type="entry name" value="PHOSPHOPANTETHEINE ADENYLYLTRANSFERASE"/>
    <property type="match status" value="1"/>
</dbReference>